<dbReference type="InterPro" id="IPR013986">
    <property type="entry name" value="DExx_box_DNA_helicase_dom_sf"/>
</dbReference>
<proteinExistence type="inferred from homology"/>
<dbReference type="Gene3D" id="1.10.10.160">
    <property type="match status" value="1"/>
</dbReference>
<evidence type="ECO:0000256" key="9">
    <source>
        <dbReference type="ARBA" id="ARBA00048988"/>
    </source>
</evidence>
<keyword evidence="6" id="KW-0413">Isomerase</keyword>
<evidence type="ECO:0000313" key="14">
    <source>
        <dbReference type="Proteomes" id="UP000318017"/>
    </source>
</evidence>
<keyword evidence="3 10" id="KW-0378">Hydrolase</keyword>
<evidence type="ECO:0000256" key="3">
    <source>
        <dbReference type="ARBA" id="ARBA00022801"/>
    </source>
</evidence>
<feature type="domain" description="UvrD-like helicase ATP-binding" evidence="11">
    <location>
        <begin position="1"/>
        <end position="281"/>
    </location>
</feature>
<organism evidence="13 14">
    <name type="scientific">Aureliella helgolandensis</name>
    <dbReference type="NCBI Taxonomy" id="2527968"/>
    <lineage>
        <taxon>Bacteria</taxon>
        <taxon>Pseudomonadati</taxon>
        <taxon>Planctomycetota</taxon>
        <taxon>Planctomycetia</taxon>
        <taxon>Pirellulales</taxon>
        <taxon>Pirellulaceae</taxon>
        <taxon>Aureliella</taxon>
    </lineage>
</organism>
<dbReference type="Gene3D" id="3.40.50.300">
    <property type="entry name" value="P-loop containing nucleotide triphosphate hydrolases"/>
    <property type="match status" value="2"/>
</dbReference>
<dbReference type="RefSeq" id="WP_145084141.1">
    <property type="nucleotide sequence ID" value="NZ_CP036298.1"/>
</dbReference>
<keyword evidence="4 10" id="KW-0347">Helicase</keyword>
<dbReference type="PANTHER" id="PTHR11070:SF3">
    <property type="entry name" value="DNA 3'-5' HELICASE"/>
    <property type="match status" value="1"/>
</dbReference>
<dbReference type="CDD" id="cd17932">
    <property type="entry name" value="DEXQc_UvrD"/>
    <property type="match status" value="1"/>
</dbReference>
<dbReference type="Gene3D" id="1.10.486.10">
    <property type="entry name" value="PCRA, domain 4"/>
    <property type="match status" value="1"/>
</dbReference>
<dbReference type="GO" id="GO:0003677">
    <property type="term" value="F:DNA binding"/>
    <property type="evidence" value="ECO:0007669"/>
    <property type="project" value="InterPro"/>
</dbReference>
<dbReference type="KEGG" id="ahel:Q31a_55570"/>
<sequence>MEFNAEQQTALTSEARNLLVLAGAGTGKTRTIIGRARHLLATGVSPKRIVIVTFTRRAASEIRGRLIKAAGEDAATVVTGTFHNFCLRIMRSRQRWFGFTDLTVMDRDDQLQLMKLARGEIVGKDSSIAKAAQLVSFYSYARNTNQPPRKYLEKFAELDPPAVEIVLKIFAKYKERKLAGSYFDYDDILHRFAKVLHDSDEVRRKVAQQFDHVLVDEMQDTNPLQWLILESLAEYAHLFCVGDDAQSIYAFRGADFKNVHSFNSRLPNSETLKLEQNYRSTQPILDLANWLLEVSDLKYEKRLRAVRGAGDKPQLLDFENEYDEAEWIVGRIMKRHAEGARWDDHMVLCRSAYVARPVEGLLIERKIPYRFVGGIGLLQMAHVRDLLSVLRVAVNYRDELAWMRYLTLWPRIGEVTAAKMVCKIVSTSSSSEAASVLDEAVGKRTEIAEAVHLVARQQRAPSEAIQQLTQNLEPLFETRYENWESRSKDFRLLGKLAAKHQDVATFLETYTLDPMSASEASPSEGDDIVTLITVHSAKGTESKACYVVGVQPGNYPHTRSLDDAEAIEEERRVLYVALTRAEDELVLTRHFSRGPARVSWNAPVQTHYFLERLPKTLVDSKSLFGSLYDVSWDDDYIG</sequence>
<dbReference type="EC" id="5.6.2.4" evidence="8"/>
<evidence type="ECO:0000256" key="4">
    <source>
        <dbReference type="ARBA" id="ARBA00022806"/>
    </source>
</evidence>
<evidence type="ECO:0000256" key="5">
    <source>
        <dbReference type="ARBA" id="ARBA00022840"/>
    </source>
</evidence>
<evidence type="ECO:0000256" key="1">
    <source>
        <dbReference type="ARBA" id="ARBA00009922"/>
    </source>
</evidence>
<evidence type="ECO:0000256" key="8">
    <source>
        <dbReference type="ARBA" id="ARBA00034808"/>
    </source>
</evidence>
<evidence type="ECO:0000256" key="6">
    <source>
        <dbReference type="ARBA" id="ARBA00023235"/>
    </source>
</evidence>
<dbReference type="Proteomes" id="UP000318017">
    <property type="component" value="Chromosome"/>
</dbReference>
<feature type="domain" description="UvrD-like helicase C-terminal" evidence="12">
    <location>
        <begin position="282"/>
        <end position="539"/>
    </location>
</feature>
<dbReference type="PROSITE" id="PS51217">
    <property type="entry name" value="UVRD_HELICASE_CTER"/>
    <property type="match status" value="1"/>
</dbReference>
<dbReference type="OrthoDB" id="9810135at2"/>
<dbReference type="InterPro" id="IPR027417">
    <property type="entry name" value="P-loop_NTPase"/>
</dbReference>
<comment type="catalytic activity">
    <reaction evidence="7">
        <text>Couples ATP hydrolysis with the unwinding of duplex DNA by translocating in the 3'-5' direction.</text>
        <dbReference type="EC" id="5.6.2.4"/>
    </reaction>
</comment>
<keyword evidence="5 10" id="KW-0067">ATP-binding</keyword>
<dbReference type="SUPFAM" id="SSF52540">
    <property type="entry name" value="P-loop containing nucleoside triphosphate hydrolases"/>
    <property type="match status" value="1"/>
</dbReference>
<dbReference type="InterPro" id="IPR000212">
    <property type="entry name" value="DNA_helicase_UvrD/REP"/>
</dbReference>
<evidence type="ECO:0000259" key="12">
    <source>
        <dbReference type="PROSITE" id="PS51217"/>
    </source>
</evidence>
<dbReference type="EMBL" id="CP036298">
    <property type="protein sequence ID" value="QDV27169.1"/>
    <property type="molecule type" value="Genomic_DNA"/>
</dbReference>
<accession>A0A518GEZ5</accession>
<evidence type="ECO:0000256" key="2">
    <source>
        <dbReference type="ARBA" id="ARBA00022741"/>
    </source>
</evidence>
<dbReference type="InterPro" id="IPR014016">
    <property type="entry name" value="UvrD-like_ATP-bd"/>
</dbReference>
<feature type="binding site" evidence="10">
    <location>
        <begin position="22"/>
        <end position="29"/>
    </location>
    <ligand>
        <name>ATP</name>
        <dbReference type="ChEBI" id="CHEBI:30616"/>
    </ligand>
</feature>
<evidence type="ECO:0000259" key="11">
    <source>
        <dbReference type="PROSITE" id="PS51198"/>
    </source>
</evidence>
<dbReference type="GO" id="GO:0000725">
    <property type="term" value="P:recombinational repair"/>
    <property type="evidence" value="ECO:0007669"/>
    <property type="project" value="TreeGrafter"/>
</dbReference>
<dbReference type="PANTHER" id="PTHR11070">
    <property type="entry name" value="UVRD / RECB / PCRA DNA HELICASE FAMILY MEMBER"/>
    <property type="match status" value="1"/>
</dbReference>
<dbReference type="GO" id="GO:0043138">
    <property type="term" value="F:3'-5' DNA helicase activity"/>
    <property type="evidence" value="ECO:0007669"/>
    <property type="project" value="UniProtKB-EC"/>
</dbReference>
<keyword evidence="2 10" id="KW-0547">Nucleotide-binding</keyword>
<dbReference type="Pfam" id="PF13361">
    <property type="entry name" value="UvrD_C"/>
    <property type="match status" value="1"/>
</dbReference>
<keyword evidence="14" id="KW-1185">Reference proteome</keyword>
<dbReference type="PROSITE" id="PS51198">
    <property type="entry name" value="UVRD_HELICASE_ATP_BIND"/>
    <property type="match status" value="1"/>
</dbReference>
<comment type="similarity">
    <text evidence="1">Belongs to the helicase family. UvrD subfamily.</text>
</comment>
<evidence type="ECO:0000313" key="13">
    <source>
        <dbReference type="EMBL" id="QDV27169.1"/>
    </source>
</evidence>
<name>A0A518GEZ5_9BACT</name>
<dbReference type="InterPro" id="IPR014017">
    <property type="entry name" value="DNA_helicase_UvrD-like_C"/>
</dbReference>
<gene>
    <name evidence="13" type="primary">uvrD1_2</name>
    <name evidence="13" type="ORF">Q31a_55570</name>
</gene>
<protein>
    <recommendedName>
        <fullName evidence="8">DNA 3'-5' helicase</fullName>
        <ecNumber evidence="8">5.6.2.4</ecNumber>
    </recommendedName>
</protein>
<dbReference type="Pfam" id="PF00580">
    <property type="entry name" value="UvrD-helicase"/>
    <property type="match status" value="1"/>
</dbReference>
<dbReference type="GO" id="GO:0005524">
    <property type="term" value="F:ATP binding"/>
    <property type="evidence" value="ECO:0007669"/>
    <property type="project" value="UniProtKB-UniRule"/>
</dbReference>
<comment type="catalytic activity">
    <reaction evidence="9">
        <text>ATP + H2O = ADP + phosphate + H(+)</text>
        <dbReference type="Rhea" id="RHEA:13065"/>
        <dbReference type="ChEBI" id="CHEBI:15377"/>
        <dbReference type="ChEBI" id="CHEBI:15378"/>
        <dbReference type="ChEBI" id="CHEBI:30616"/>
        <dbReference type="ChEBI" id="CHEBI:43474"/>
        <dbReference type="ChEBI" id="CHEBI:456216"/>
        <dbReference type="EC" id="5.6.2.4"/>
    </reaction>
</comment>
<dbReference type="AlphaFoldDB" id="A0A518GEZ5"/>
<dbReference type="GO" id="GO:0016887">
    <property type="term" value="F:ATP hydrolysis activity"/>
    <property type="evidence" value="ECO:0007669"/>
    <property type="project" value="RHEA"/>
</dbReference>
<evidence type="ECO:0000256" key="10">
    <source>
        <dbReference type="PROSITE-ProRule" id="PRU00560"/>
    </source>
</evidence>
<dbReference type="GO" id="GO:0005829">
    <property type="term" value="C:cytosol"/>
    <property type="evidence" value="ECO:0007669"/>
    <property type="project" value="TreeGrafter"/>
</dbReference>
<reference evidence="13 14" key="1">
    <citation type="submission" date="2019-02" db="EMBL/GenBank/DDBJ databases">
        <title>Deep-cultivation of Planctomycetes and their phenomic and genomic characterization uncovers novel biology.</title>
        <authorList>
            <person name="Wiegand S."/>
            <person name="Jogler M."/>
            <person name="Boedeker C."/>
            <person name="Pinto D."/>
            <person name="Vollmers J."/>
            <person name="Rivas-Marin E."/>
            <person name="Kohn T."/>
            <person name="Peeters S.H."/>
            <person name="Heuer A."/>
            <person name="Rast P."/>
            <person name="Oberbeckmann S."/>
            <person name="Bunk B."/>
            <person name="Jeske O."/>
            <person name="Meyerdierks A."/>
            <person name="Storesund J.E."/>
            <person name="Kallscheuer N."/>
            <person name="Luecker S."/>
            <person name="Lage O.M."/>
            <person name="Pohl T."/>
            <person name="Merkel B.J."/>
            <person name="Hornburger P."/>
            <person name="Mueller R.-W."/>
            <person name="Bruemmer F."/>
            <person name="Labrenz M."/>
            <person name="Spormann A.M."/>
            <person name="Op den Camp H."/>
            <person name="Overmann J."/>
            <person name="Amann R."/>
            <person name="Jetten M.S.M."/>
            <person name="Mascher T."/>
            <person name="Medema M.H."/>
            <person name="Devos D.P."/>
            <person name="Kaster A.-K."/>
            <person name="Ovreas L."/>
            <person name="Rohde M."/>
            <person name="Galperin M.Y."/>
            <person name="Jogler C."/>
        </authorList>
    </citation>
    <scope>NUCLEOTIDE SEQUENCE [LARGE SCALE GENOMIC DNA]</scope>
    <source>
        <strain evidence="13 14">Q31a</strain>
    </source>
</reference>
<evidence type="ECO:0000256" key="7">
    <source>
        <dbReference type="ARBA" id="ARBA00034617"/>
    </source>
</evidence>